<dbReference type="Proteomes" id="UP000245464">
    <property type="component" value="Chromosome 1"/>
</dbReference>
<evidence type="ECO:0000256" key="4">
    <source>
        <dbReference type="ARBA" id="ARBA00023136"/>
    </source>
</evidence>
<evidence type="ECO:0000313" key="10">
    <source>
        <dbReference type="EMBL" id="KAI1519859.1"/>
    </source>
</evidence>
<evidence type="ECO:0000256" key="3">
    <source>
        <dbReference type="ARBA" id="ARBA00022989"/>
    </source>
</evidence>
<dbReference type="InterPro" id="IPR049326">
    <property type="entry name" value="Rhodopsin_dom_fungi"/>
</dbReference>
<comment type="subcellular location">
    <subcellularLocation>
        <location evidence="1">Membrane</location>
        <topology evidence="1">Multi-pass membrane protein</topology>
    </subcellularLocation>
</comment>
<protein>
    <recommendedName>
        <fullName evidence="8">Rhodopsin domain-containing protein</fullName>
    </recommendedName>
</protein>
<evidence type="ECO:0000313" key="11">
    <source>
        <dbReference type="Proteomes" id="UP000245464"/>
    </source>
</evidence>
<dbReference type="Pfam" id="PF20684">
    <property type="entry name" value="Fung_rhodopsin"/>
    <property type="match status" value="1"/>
</dbReference>
<evidence type="ECO:0000313" key="12">
    <source>
        <dbReference type="Proteomes" id="UP000249757"/>
    </source>
</evidence>
<dbReference type="OrthoDB" id="2988756at2759"/>
<dbReference type="EMBL" id="NQIK02000001">
    <property type="protein sequence ID" value="KAF7576002.1"/>
    <property type="molecule type" value="Genomic_DNA"/>
</dbReference>
<accession>A0A2W1HEZ9</accession>
<evidence type="ECO:0000256" key="2">
    <source>
        <dbReference type="ARBA" id="ARBA00022692"/>
    </source>
</evidence>
<feature type="region of interest" description="Disordered" evidence="6">
    <location>
        <begin position="281"/>
        <end position="301"/>
    </location>
</feature>
<feature type="transmembrane region" description="Helical" evidence="7">
    <location>
        <begin position="95"/>
        <end position="118"/>
    </location>
</feature>
<feature type="transmembrane region" description="Helical" evidence="7">
    <location>
        <begin position="174"/>
        <end position="201"/>
    </location>
</feature>
<organism evidence="9 11">
    <name type="scientific">Pyrenophora tritici-repentis</name>
    <dbReference type="NCBI Taxonomy" id="45151"/>
    <lineage>
        <taxon>Eukaryota</taxon>
        <taxon>Fungi</taxon>
        <taxon>Dikarya</taxon>
        <taxon>Ascomycota</taxon>
        <taxon>Pezizomycotina</taxon>
        <taxon>Dothideomycetes</taxon>
        <taxon>Pleosporomycetidae</taxon>
        <taxon>Pleosporales</taxon>
        <taxon>Pleosporineae</taxon>
        <taxon>Pleosporaceae</taxon>
        <taxon>Pyrenophora</taxon>
    </lineage>
</organism>
<dbReference type="InterPro" id="IPR052337">
    <property type="entry name" value="SAT4-like"/>
</dbReference>
<keyword evidence="12" id="KW-1185">Reference proteome</keyword>
<dbReference type="GO" id="GO:0016020">
    <property type="term" value="C:membrane"/>
    <property type="evidence" value="ECO:0007669"/>
    <property type="project" value="UniProtKB-SubCell"/>
</dbReference>
<dbReference type="AlphaFoldDB" id="A0A2W1HEZ9"/>
<reference evidence="10" key="2">
    <citation type="submission" date="2021-05" db="EMBL/GenBank/DDBJ databases">
        <authorList>
            <person name="Moolhuijzen P.M."/>
            <person name="Moffat C.S."/>
        </authorList>
    </citation>
    <scope>NUCLEOTIDE SEQUENCE</scope>
    <source>
        <strain evidence="10">86-124</strain>
    </source>
</reference>
<comment type="caution">
    <text evidence="9">The sequence shown here is derived from an EMBL/GenBank/DDBJ whole genome shotgun (WGS) entry which is preliminary data.</text>
</comment>
<keyword evidence="2 7" id="KW-0812">Transmembrane</keyword>
<name>A0A2W1HEZ9_9PLEO</name>
<gene>
    <name evidence="10" type="ORF">Ptr86124_000227</name>
    <name evidence="9" type="ORF">PtrM4_002420</name>
</gene>
<reference evidence="10" key="3">
    <citation type="journal article" date="2022" name="bioRxiv">
        <title>A global pangenome for the wheat fungal pathogen Pyrenophora tritici-repentis and prediction of effector protein structural homology.</title>
        <authorList>
            <person name="Moolhuijzen P."/>
            <person name="See P.T."/>
            <person name="Shi G."/>
            <person name="Powell H.R."/>
            <person name="Cockram J."/>
            <person name="Jorgensen L.N."/>
            <person name="Benslimane H."/>
            <person name="Strelkov S.E."/>
            <person name="Turner J."/>
            <person name="Liu Z."/>
            <person name="Moffat C.S."/>
        </authorList>
    </citation>
    <scope>NUCLEOTIDE SEQUENCE</scope>
    <source>
        <strain evidence="10">86-124</strain>
    </source>
</reference>
<reference evidence="9 11" key="1">
    <citation type="journal article" date="2018" name="BMC Genomics">
        <title>Comparative genomics of the wheat fungal pathogen Pyrenophora tritici-repentis reveals chromosomal variations and genome plasticity.</title>
        <authorList>
            <person name="Moolhuijzen P."/>
            <person name="See P.T."/>
            <person name="Hane J.K."/>
            <person name="Shi G."/>
            <person name="Liu Z."/>
            <person name="Oliver R.P."/>
            <person name="Moffat C.S."/>
        </authorList>
    </citation>
    <scope>NUCLEOTIDE SEQUENCE [LARGE SCALE GENOMIC DNA]</scope>
    <source>
        <strain evidence="9">M4</strain>
    </source>
</reference>
<evidence type="ECO:0000256" key="1">
    <source>
        <dbReference type="ARBA" id="ARBA00004141"/>
    </source>
</evidence>
<dbReference type="Proteomes" id="UP000249757">
    <property type="component" value="Unassembled WGS sequence"/>
</dbReference>
<reference evidence="12" key="4">
    <citation type="journal article" date="2022" name="Microb. Genom.">
        <title>A global pangenome for the wheat fungal pathogen Pyrenophora tritici-repentis and prediction of effector protein structural homology.</title>
        <authorList>
            <person name="Moolhuijzen P.M."/>
            <person name="See P.T."/>
            <person name="Shi G."/>
            <person name="Powell H.R."/>
            <person name="Cockram J."/>
            <person name="Jorgensen L.N."/>
            <person name="Benslimane H."/>
            <person name="Strelkov S.E."/>
            <person name="Turner J."/>
            <person name="Liu Z."/>
            <person name="Moffat C.S."/>
        </authorList>
    </citation>
    <scope>NUCLEOTIDE SEQUENCE [LARGE SCALE GENOMIC DNA]</scope>
</reference>
<keyword evidence="3 7" id="KW-1133">Transmembrane helix</keyword>
<dbReference type="PANTHER" id="PTHR33048">
    <property type="entry name" value="PTH11-LIKE INTEGRAL MEMBRANE PROTEIN (AFU_ORTHOLOGUE AFUA_5G11245)"/>
    <property type="match status" value="1"/>
</dbReference>
<proteinExistence type="inferred from homology"/>
<dbReference type="OMA" id="KWAYGSQ"/>
<evidence type="ECO:0000259" key="8">
    <source>
        <dbReference type="Pfam" id="PF20684"/>
    </source>
</evidence>
<feature type="domain" description="Rhodopsin" evidence="8">
    <location>
        <begin position="26"/>
        <end position="267"/>
    </location>
</feature>
<feature type="transmembrane region" description="Helical" evidence="7">
    <location>
        <begin position="124"/>
        <end position="153"/>
    </location>
</feature>
<feature type="transmembrane region" description="Helical" evidence="7">
    <location>
        <begin position="6"/>
        <end position="29"/>
    </location>
</feature>
<evidence type="ECO:0000256" key="5">
    <source>
        <dbReference type="ARBA" id="ARBA00038359"/>
    </source>
</evidence>
<feature type="transmembrane region" description="Helical" evidence="7">
    <location>
        <begin position="213"/>
        <end position="233"/>
    </location>
</feature>
<keyword evidence="4 7" id="KW-0472">Membrane</keyword>
<evidence type="ECO:0000313" key="9">
    <source>
        <dbReference type="EMBL" id="KAF7576002.1"/>
    </source>
</evidence>
<dbReference type="PANTHER" id="PTHR33048:SF2">
    <property type="entry name" value="SRPK"/>
    <property type="match status" value="1"/>
</dbReference>
<comment type="similarity">
    <text evidence="5">Belongs to the SAT4 family.</text>
</comment>
<dbReference type="EMBL" id="NRDI02000001">
    <property type="protein sequence ID" value="KAI1519859.1"/>
    <property type="molecule type" value="Genomic_DNA"/>
</dbReference>
<evidence type="ECO:0000256" key="7">
    <source>
        <dbReference type="SAM" id="Phobius"/>
    </source>
</evidence>
<evidence type="ECO:0000256" key="6">
    <source>
        <dbReference type="SAM" id="MobiDB-lite"/>
    </source>
</evidence>
<sequence length="386" mass="43194">MALSPLVAALVEAWTLYGIGSIAIILRIFTRTRMVGIAGWQADDYIIFFSWACYTGMTVAAHEVGGVSDTSHMTMEYRLSLTPEQAALHQRSSKWFMVGWFTYIGLIWSLKLNMLFLYRRVVSVVWVSAFLLPTMLLVGVTGISIWLMFALACRPFNRLWQILPDPGQYCMPQSPAFLVVVLVFNLLTDVFIILIPIPIILPLKISWARKLGLLAMFCAGIFIMIAAILRVYFVMALQQAATAAIWSCREDIVAVLVGQATIIRPLFTHRFWTGAYEGSNSYPSNKNSDDSHELSDGSASKQSRLGFRAVKDPYNISALHTNKGNESQEKIIPPTPDVPVYNRRESVQRIDTSGKDLESGHIVIQREVAVSTATGKHEFPQAWKPV</sequence>